<keyword evidence="1" id="KW-0812">Transmembrane</keyword>
<evidence type="ECO:0000256" key="1">
    <source>
        <dbReference type="SAM" id="Phobius"/>
    </source>
</evidence>
<sequence length="216" mass="24657">MDGPVPLQLIVLLPLESLLKASLVTRTRHLHQMTAAALYVLLHQVCTNNPSKILNQSSSLTTGSQKWQVPCHNSRSRRWYRTWNWLLIVHCLLQLLPWFFALVHVNARWLSVHVRNLTMLERHTSTFSRILGGFDARETKRVFSAIAFNKSHDQCSALAKGEREIVGLTNNSSALRCWMVTGPEVLRIVEEFGKQAFKGEPNDTAAQFPSYFFSLK</sequence>
<dbReference type="PANTHER" id="PTHR47018">
    <property type="entry name" value="CXC DOMAIN-CONTAINING PROTEIN-RELATED"/>
    <property type="match status" value="1"/>
</dbReference>
<dbReference type="Proteomes" id="UP000735302">
    <property type="component" value="Unassembled WGS sequence"/>
</dbReference>
<dbReference type="PANTHER" id="PTHR47018:SF1">
    <property type="entry name" value="TESMIN_TSO1-LIKE CXC DOMAIN-CONTAINING PROTEIN"/>
    <property type="match status" value="1"/>
</dbReference>
<evidence type="ECO:0000313" key="3">
    <source>
        <dbReference type="Proteomes" id="UP000735302"/>
    </source>
</evidence>
<feature type="transmembrane region" description="Helical" evidence="1">
    <location>
        <begin position="83"/>
        <end position="105"/>
    </location>
</feature>
<reference evidence="2 3" key="1">
    <citation type="journal article" date="2021" name="Elife">
        <title>Chloroplast acquisition without the gene transfer in kleptoplastic sea slugs, Plakobranchus ocellatus.</title>
        <authorList>
            <person name="Maeda T."/>
            <person name="Takahashi S."/>
            <person name="Yoshida T."/>
            <person name="Shimamura S."/>
            <person name="Takaki Y."/>
            <person name="Nagai Y."/>
            <person name="Toyoda A."/>
            <person name="Suzuki Y."/>
            <person name="Arimoto A."/>
            <person name="Ishii H."/>
            <person name="Satoh N."/>
            <person name="Nishiyama T."/>
            <person name="Hasebe M."/>
            <person name="Maruyama T."/>
            <person name="Minagawa J."/>
            <person name="Obokata J."/>
            <person name="Shigenobu S."/>
        </authorList>
    </citation>
    <scope>NUCLEOTIDE SEQUENCE [LARGE SCALE GENOMIC DNA]</scope>
</reference>
<accession>A0AAV4BVI5</accession>
<gene>
    <name evidence="2" type="ORF">PoB_005071900</name>
</gene>
<name>A0AAV4BVI5_9GAST</name>
<proteinExistence type="predicted"/>
<keyword evidence="1" id="KW-1133">Transmembrane helix</keyword>
<organism evidence="2 3">
    <name type="scientific">Plakobranchus ocellatus</name>
    <dbReference type="NCBI Taxonomy" id="259542"/>
    <lineage>
        <taxon>Eukaryota</taxon>
        <taxon>Metazoa</taxon>
        <taxon>Spiralia</taxon>
        <taxon>Lophotrochozoa</taxon>
        <taxon>Mollusca</taxon>
        <taxon>Gastropoda</taxon>
        <taxon>Heterobranchia</taxon>
        <taxon>Euthyneura</taxon>
        <taxon>Panpulmonata</taxon>
        <taxon>Sacoglossa</taxon>
        <taxon>Placobranchoidea</taxon>
        <taxon>Plakobranchidae</taxon>
        <taxon>Plakobranchus</taxon>
    </lineage>
</organism>
<protein>
    <submittedName>
        <fullName evidence="2">Uncharacterized protein</fullName>
    </submittedName>
</protein>
<comment type="caution">
    <text evidence="2">The sequence shown here is derived from an EMBL/GenBank/DDBJ whole genome shotgun (WGS) entry which is preliminary data.</text>
</comment>
<dbReference type="EMBL" id="BLXT01005595">
    <property type="protein sequence ID" value="GFO24214.1"/>
    <property type="molecule type" value="Genomic_DNA"/>
</dbReference>
<dbReference type="AlphaFoldDB" id="A0AAV4BVI5"/>
<keyword evidence="3" id="KW-1185">Reference proteome</keyword>
<evidence type="ECO:0000313" key="2">
    <source>
        <dbReference type="EMBL" id="GFO24214.1"/>
    </source>
</evidence>
<keyword evidence="1" id="KW-0472">Membrane</keyword>